<reference evidence="2 3" key="1">
    <citation type="submission" date="2018-09" db="EMBL/GenBank/DDBJ databases">
        <authorList>
            <person name="Tagini F."/>
        </authorList>
    </citation>
    <scope>NUCLEOTIDE SEQUENCE [LARGE SCALE GENOMIC DNA]</scope>
    <source>
        <strain evidence="2 3">MK142</strain>
    </source>
</reference>
<dbReference type="Proteomes" id="UP000268285">
    <property type="component" value="Unassembled WGS sequence"/>
</dbReference>
<name>A0A498QL96_9MYCO</name>
<gene>
    <name evidence="2" type="ORF">LAUMK142_00794</name>
</gene>
<protein>
    <submittedName>
        <fullName evidence="2">Uncharacterized protein</fullName>
    </submittedName>
</protein>
<keyword evidence="3" id="KW-1185">Reference proteome</keyword>
<feature type="region of interest" description="Disordered" evidence="1">
    <location>
        <begin position="1"/>
        <end position="29"/>
    </location>
</feature>
<accession>A0A498QL96</accession>
<sequence>MSHRTIKFKSLAPVDDTGVSGPPGSTAGAGAAPVIEAAVCAAGVRALVITAPFHHYGPLSNGGQ</sequence>
<evidence type="ECO:0000313" key="2">
    <source>
        <dbReference type="EMBL" id="VBA47512.1"/>
    </source>
</evidence>
<dbReference type="EMBL" id="UPHU01000001">
    <property type="protein sequence ID" value="VBA47512.1"/>
    <property type="molecule type" value="Genomic_DNA"/>
</dbReference>
<dbReference type="AlphaFoldDB" id="A0A498QL96"/>
<feature type="compositionally biased region" description="Low complexity" evidence="1">
    <location>
        <begin position="17"/>
        <end position="29"/>
    </location>
</feature>
<organism evidence="2 3">
    <name type="scientific">Mycobacterium pseudokansasii</name>
    <dbReference type="NCBI Taxonomy" id="2341080"/>
    <lineage>
        <taxon>Bacteria</taxon>
        <taxon>Bacillati</taxon>
        <taxon>Actinomycetota</taxon>
        <taxon>Actinomycetes</taxon>
        <taxon>Mycobacteriales</taxon>
        <taxon>Mycobacteriaceae</taxon>
        <taxon>Mycobacterium</taxon>
    </lineage>
</organism>
<evidence type="ECO:0000256" key="1">
    <source>
        <dbReference type="SAM" id="MobiDB-lite"/>
    </source>
</evidence>
<proteinExistence type="predicted"/>
<evidence type="ECO:0000313" key="3">
    <source>
        <dbReference type="Proteomes" id="UP000268285"/>
    </source>
</evidence>